<dbReference type="EMBL" id="MTYJ01000017">
    <property type="protein sequence ID" value="OQV22529.1"/>
    <property type="molecule type" value="Genomic_DNA"/>
</dbReference>
<gene>
    <name evidence="1" type="ORF">BV898_03703</name>
</gene>
<comment type="caution">
    <text evidence="1">The sequence shown here is derived from an EMBL/GenBank/DDBJ whole genome shotgun (WGS) entry which is preliminary data.</text>
</comment>
<accession>A0A1W0X4U9</accession>
<evidence type="ECO:0000313" key="2">
    <source>
        <dbReference type="Proteomes" id="UP000192578"/>
    </source>
</evidence>
<evidence type="ECO:0000313" key="1">
    <source>
        <dbReference type="EMBL" id="OQV22529.1"/>
    </source>
</evidence>
<dbReference type="AlphaFoldDB" id="A0A1W0X4U9"/>
<protein>
    <submittedName>
        <fullName evidence="1">Uncharacterized protein</fullName>
    </submittedName>
</protein>
<name>A0A1W0X4U9_HYPEX</name>
<proteinExistence type="predicted"/>
<reference evidence="2" key="1">
    <citation type="submission" date="2017-01" db="EMBL/GenBank/DDBJ databases">
        <title>Comparative genomics of anhydrobiosis in the tardigrade Hypsibius dujardini.</title>
        <authorList>
            <person name="Yoshida Y."/>
            <person name="Koutsovoulos G."/>
            <person name="Laetsch D."/>
            <person name="Stevens L."/>
            <person name="Kumar S."/>
            <person name="Horikawa D."/>
            <person name="Ishino K."/>
            <person name="Komine S."/>
            <person name="Tomita M."/>
            <person name="Blaxter M."/>
            <person name="Arakawa K."/>
        </authorList>
    </citation>
    <scope>NUCLEOTIDE SEQUENCE [LARGE SCALE GENOMIC DNA]</scope>
    <source>
        <strain evidence="2">Z151</strain>
    </source>
</reference>
<sequence length="84" mass="9155">MPKVSKASGTNKYCPSSSAQVRCLFPSAVLAVRPASAVEPTMWDMTRMSETVVSHNAGRDRVMVIPSGRFPSALHSPVWLARPR</sequence>
<keyword evidence="2" id="KW-1185">Reference proteome</keyword>
<organism evidence="1 2">
    <name type="scientific">Hypsibius exemplaris</name>
    <name type="common">Freshwater tardigrade</name>
    <dbReference type="NCBI Taxonomy" id="2072580"/>
    <lineage>
        <taxon>Eukaryota</taxon>
        <taxon>Metazoa</taxon>
        <taxon>Ecdysozoa</taxon>
        <taxon>Tardigrada</taxon>
        <taxon>Eutardigrada</taxon>
        <taxon>Parachela</taxon>
        <taxon>Hypsibioidea</taxon>
        <taxon>Hypsibiidae</taxon>
        <taxon>Hypsibius</taxon>
    </lineage>
</organism>
<dbReference type="Proteomes" id="UP000192578">
    <property type="component" value="Unassembled WGS sequence"/>
</dbReference>